<evidence type="ECO:0000256" key="1">
    <source>
        <dbReference type="SAM" id="MobiDB-lite"/>
    </source>
</evidence>
<organism evidence="2 3">
    <name type="scientific">Bauldia litoralis</name>
    <dbReference type="NCBI Taxonomy" id="665467"/>
    <lineage>
        <taxon>Bacteria</taxon>
        <taxon>Pseudomonadati</taxon>
        <taxon>Pseudomonadota</taxon>
        <taxon>Alphaproteobacteria</taxon>
        <taxon>Hyphomicrobiales</taxon>
        <taxon>Kaistiaceae</taxon>
        <taxon>Bauldia</taxon>
    </lineage>
</organism>
<proteinExistence type="predicted"/>
<feature type="region of interest" description="Disordered" evidence="1">
    <location>
        <begin position="51"/>
        <end position="72"/>
    </location>
</feature>
<protein>
    <submittedName>
        <fullName evidence="2">Uncharacterized protein</fullName>
    </submittedName>
</protein>
<reference evidence="2 3" key="1">
    <citation type="submission" date="2016-10" db="EMBL/GenBank/DDBJ databases">
        <authorList>
            <person name="de Groot N.N."/>
        </authorList>
    </citation>
    <scope>NUCLEOTIDE SEQUENCE [LARGE SCALE GENOMIC DNA]</scope>
    <source>
        <strain evidence="2 3">ATCC 35022</strain>
    </source>
</reference>
<sequence>MPQIEITPGEFLDTYVKPMADKVGAGGLPYSGFKAAVGGLVDLDEEIGFDIPNPFPAPPGGDSGSVSPAPSLEPIDPAAVMKSIARAMREAEKLLNVENLAIGRASAEVSLVVSVGGIAGATTTLKLDIGPSPSP</sequence>
<evidence type="ECO:0000313" key="2">
    <source>
        <dbReference type="EMBL" id="SDB48022.1"/>
    </source>
</evidence>
<dbReference type="RefSeq" id="WP_090878665.1">
    <property type="nucleotide sequence ID" value="NZ_FMXQ01000008.1"/>
</dbReference>
<keyword evidence="3" id="KW-1185">Reference proteome</keyword>
<dbReference type="AlphaFoldDB" id="A0A1G6DSF1"/>
<gene>
    <name evidence="2" type="ORF">SAMN02982931_03700</name>
</gene>
<accession>A0A1G6DSF1</accession>
<name>A0A1G6DSF1_9HYPH</name>
<dbReference type="EMBL" id="FMXQ01000008">
    <property type="protein sequence ID" value="SDB48022.1"/>
    <property type="molecule type" value="Genomic_DNA"/>
</dbReference>
<dbReference type="STRING" id="665467.SAMN02982931_03700"/>
<dbReference type="Proteomes" id="UP000199071">
    <property type="component" value="Unassembled WGS sequence"/>
</dbReference>
<evidence type="ECO:0000313" key="3">
    <source>
        <dbReference type="Proteomes" id="UP000199071"/>
    </source>
</evidence>